<reference evidence="1 2" key="1">
    <citation type="submission" date="2020-09" db="EMBL/GenBank/DDBJ databases">
        <authorList>
            <person name="Jameson E."/>
        </authorList>
    </citation>
    <scope>NUCLEOTIDE SEQUENCE [LARGE SCALE GENOMIC DNA]</scope>
</reference>
<gene>
    <name evidence="1" type="ORF">IBKLEAMG_00010</name>
</gene>
<dbReference type="EMBL" id="LR881112">
    <property type="protein sequence ID" value="CAD5239320.1"/>
    <property type="molecule type" value="Genomic_DNA"/>
</dbReference>
<sequence>MNLNSKERDILLEALDHYSDFGGEMSDKEYELFVNLQRKITQAEKDSWRPLSELPPLGLAIVVQRADGAPFNTVMVRKDLAKSYSPDIITLHTKITDEPFEFNTRHYYWRLTNA</sequence>
<keyword evidence="2" id="KW-1185">Reference proteome</keyword>
<proteinExistence type="predicted"/>
<accession>A0A7R8R6D7</accession>
<protein>
    <submittedName>
        <fullName evidence="1">Uncharacterized protein</fullName>
    </submittedName>
</protein>
<name>A0A7R8R6D7_9CAUD</name>
<dbReference type="Proteomes" id="UP000596287">
    <property type="component" value="Chromosome"/>
</dbReference>
<evidence type="ECO:0000313" key="2">
    <source>
        <dbReference type="Proteomes" id="UP000596287"/>
    </source>
</evidence>
<organism evidence="1 2">
    <name type="scientific">Klebsiella phage vB_KppS-Storm</name>
    <dbReference type="NCBI Taxonomy" id="2762828"/>
    <lineage>
        <taxon>Viruses</taxon>
        <taxon>Duplodnaviria</taxon>
        <taxon>Heunggongvirae</taxon>
        <taxon>Uroviricota</taxon>
        <taxon>Caudoviricetes</taxon>
        <taxon>Demerecviridae</taxon>
        <taxon>Sugarlandvirus</taxon>
        <taxon>Sugarlandvirus storm</taxon>
    </lineage>
</organism>
<evidence type="ECO:0000313" key="1">
    <source>
        <dbReference type="EMBL" id="CAD5239320.1"/>
    </source>
</evidence>